<dbReference type="OrthoDB" id="6017159at2"/>
<reference evidence="2 3" key="1">
    <citation type="submission" date="2019-11" db="EMBL/GenBank/DDBJ databases">
        <title>Draft genome sequences of five Paenibacillus species of dairy origin.</title>
        <authorList>
            <person name="Olajide A.M."/>
            <person name="Chen S."/>
            <person name="Lapointe G."/>
        </authorList>
    </citation>
    <scope>NUCLEOTIDE SEQUENCE [LARGE SCALE GENOMIC DNA]</scope>
    <source>
        <strain evidence="2 3">12CR55</strain>
    </source>
</reference>
<feature type="transmembrane region" description="Helical" evidence="1">
    <location>
        <begin position="470"/>
        <end position="491"/>
    </location>
</feature>
<feature type="transmembrane region" description="Helical" evidence="1">
    <location>
        <begin position="119"/>
        <end position="139"/>
    </location>
</feature>
<organism evidence="2 3">
    <name type="scientific">Paenibacillus woosongensis</name>
    <dbReference type="NCBI Taxonomy" id="307580"/>
    <lineage>
        <taxon>Bacteria</taxon>
        <taxon>Bacillati</taxon>
        <taxon>Bacillota</taxon>
        <taxon>Bacilli</taxon>
        <taxon>Bacillales</taxon>
        <taxon>Paenibacillaceae</taxon>
        <taxon>Paenibacillus</taxon>
    </lineage>
</organism>
<evidence type="ECO:0000313" key="3">
    <source>
        <dbReference type="Proteomes" id="UP000447876"/>
    </source>
</evidence>
<keyword evidence="1" id="KW-1133">Transmembrane helix</keyword>
<feature type="transmembrane region" description="Helical" evidence="1">
    <location>
        <begin position="182"/>
        <end position="202"/>
    </location>
</feature>
<dbReference type="EMBL" id="WNZW01000001">
    <property type="protein sequence ID" value="MUG43630.1"/>
    <property type="molecule type" value="Genomic_DNA"/>
</dbReference>
<feature type="transmembrane region" description="Helical" evidence="1">
    <location>
        <begin position="151"/>
        <end position="175"/>
    </location>
</feature>
<feature type="transmembrane region" description="Helical" evidence="1">
    <location>
        <begin position="410"/>
        <end position="432"/>
    </location>
</feature>
<dbReference type="Proteomes" id="UP000447876">
    <property type="component" value="Unassembled WGS sequence"/>
</dbReference>
<accession>A0A7X3CL88</accession>
<feature type="transmembrane region" description="Helical" evidence="1">
    <location>
        <begin position="23"/>
        <end position="43"/>
    </location>
</feature>
<gene>
    <name evidence="2" type="ORF">GNP95_01200</name>
</gene>
<name>A0A7X3CL88_9BACL</name>
<evidence type="ECO:0000313" key="2">
    <source>
        <dbReference type="EMBL" id="MUG43630.1"/>
    </source>
</evidence>
<keyword evidence="1" id="KW-0812">Transmembrane</keyword>
<proteinExistence type="predicted"/>
<feature type="transmembrane region" description="Helical" evidence="1">
    <location>
        <begin position="372"/>
        <end position="389"/>
    </location>
</feature>
<feature type="transmembrane region" description="Helical" evidence="1">
    <location>
        <begin position="263"/>
        <end position="285"/>
    </location>
</feature>
<dbReference type="RefSeq" id="WP_155609109.1">
    <property type="nucleotide sequence ID" value="NZ_WNZW01000001.1"/>
</dbReference>
<evidence type="ECO:0000256" key="1">
    <source>
        <dbReference type="SAM" id="Phobius"/>
    </source>
</evidence>
<protein>
    <submittedName>
        <fullName evidence="2">Uncharacterized protein</fullName>
    </submittedName>
</protein>
<sequence length="541" mass="60687">MSNAWSIYCCLIKNNLIKQMRSYSFLIVVLLTLFLGYACVPSPSSGYQVFYIGGVRGIYNSAWLGGMVTMMSTLLLWLFAFFMLRSQVSEDQRLKVGQIIASTPVSNFRYIFSKSISNYVVLLVIELMLFLAFMGMQLIRGEDYYIHIADYLQPFAFIVMPSLLVLAALTVLFDVMPGLKGVVGNIIFFTLWVCCSIVSIATPNSLLDVFGLDSIRSDMVREAVIKYAFLSASEEGGSFGYYPVEGTSPTFVWHGVEWSSSLLIYRLAWVGIAVLLILVSSLIFNRFRTKENAKRSHIPVIYEPKKGVATKLDHSHEYRLSPVKKEQRVRMIRLVRAEICIMLKDCSIWWYLLVLGSMAASLLIPLENIQSWLPVLALWPIAIWSQMGTREKYYFTREILMSSCSPLKRFFAVWVSGILITLLVFLGAIVHFILDGQWVHLTAWLVSVLFVPALAIALGTLSGTRKMFEVVYILWWYMGAVNNLPNLNFLGAATSQALLYGILTCLLLIVALVGQQIKAGVLGGSPAKGNKSKHYDKGGVS</sequence>
<feature type="transmembrane region" description="Helical" evidence="1">
    <location>
        <begin position="348"/>
        <end position="366"/>
    </location>
</feature>
<feature type="transmembrane region" description="Helical" evidence="1">
    <location>
        <begin position="63"/>
        <end position="84"/>
    </location>
</feature>
<comment type="caution">
    <text evidence="2">The sequence shown here is derived from an EMBL/GenBank/DDBJ whole genome shotgun (WGS) entry which is preliminary data.</text>
</comment>
<keyword evidence="1" id="KW-0472">Membrane</keyword>
<feature type="transmembrane region" description="Helical" evidence="1">
    <location>
        <begin position="438"/>
        <end position="458"/>
    </location>
</feature>
<feature type="transmembrane region" description="Helical" evidence="1">
    <location>
        <begin position="497"/>
        <end position="514"/>
    </location>
</feature>
<dbReference type="AlphaFoldDB" id="A0A7X3CL88"/>